<dbReference type="AlphaFoldDB" id="A0A347TP73"/>
<evidence type="ECO:0000313" key="1">
    <source>
        <dbReference type="EMBL" id="AXX88401.1"/>
    </source>
</evidence>
<dbReference type="EMBL" id="CP032101">
    <property type="protein sequence ID" value="AXX88401.1"/>
    <property type="molecule type" value="Genomic_DNA"/>
</dbReference>
<name>A0A347TP73_9BACT</name>
<organism evidence="1 4">
    <name type="scientific">Malaciobacter marinus</name>
    <dbReference type="NCBI Taxonomy" id="505249"/>
    <lineage>
        <taxon>Bacteria</taxon>
        <taxon>Pseudomonadati</taxon>
        <taxon>Campylobacterota</taxon>
        <taxon>Epsilonproteobacteria</taxon>
        <taxon>Campylobacterales</taxon>
        <taxon>Arcobacteraceae</taxon>
        <taxon>Malaciobacter</taxon>
    </lineage>
</organism>
<gene>
    <name evidence="1" type="ORF">AMRN_2703</name>
    <name evidence="2" type="ORF">CPH92_00600</name>
</gene>
<sequence length="229" mass="27204">MKINEKYLESLKSFDDYVTVSEWAEEVVKKYPEILKKAEKNVINHKVPTSALQQVTRQISSEITRGKYAEYIKIDDTERPRRVKYISKEELDENTTQDIEEDLEPLNRKEIEKYSEDKMALKELYRLDEFRNIQKAFKTFFKLDFELDHAKALLNKQDAGEHHPDNFQLILKYHNGKKSNNNWKRFTIKEQIEYIEKAIELQSLLASRLDIVIDKAILDSILSRLKAVY</sequence>
<proteinExistence type="predicted"/>
<keyword evidence="2" id="KW-0540">Nuclease</keyword>
<reference evidence="2" key="2">
    <citation type="submission" date="2017-09" db="EMBL/GenBank/DDBJ databases">
        <authorList>
            <person name="Perez-Cataluna A."/>
            <person name="Figueras M.J."/>
            <person name="Salas-Masso N."/>
        </authorList>
    </citation>
    <scope>NUCLEOTIDE SEQUENCE</scope>
    <source>
        <strain evidence="2">CECT 7727</strain>
    </source>
</reference>
<evidence type="ECO:0000313" key="2">
    <source>
        <dbReference type="EMBL" id="PHO16666.1"/>
    </source>
</evidence>
<evidence type="ECO:0000313" key="4">
    <source>
        <dbReference type="Proteomes" id="UP000264693"/>
    </source>
</evidence>
<dbReference type="GO" id="GO:0004519">
    <property type="term" value="F:endonuclease activity"/>
    <property type="evidence" value="ECO:0007669"/>
    <property type="project" value="UniProtKB-KW"/>
</dbReference>
<reference evidence="3" key="1">
    <citation type="submission" date="2017-09" db="EMBL/GenBank/DDBJ databases">
        <title>Arcobacter canalis sp. nov., a new species isolated from a water canal contaminated with urban sewage.</title>
        <authorList>
            <person name="Perez-Cataluna A."/>
            <person name="Salas-Masso N."/>
            <person name="Figueras M.J."/>
        </authorList>
    </citation>
    <scope>NUCLEOTIDE SEQUENCE [LARGE SCALE GENOMIC DNA]</scope>
    <source>
        <strain evidence="3">CECT 7727</strain>
    </source>
</reference>
<keyword evidence="2" id="KW-0255">Endonuclease</keyword>
<dbReference type="EMBL" id="NXAO01000002">
    <property type="protein sequence ID" value="PHO16666.1"/>
    <property type="molecule type" value="Genomic_DNA"/>
</dbReference>
<dbReference type="KEGG" id="amar:AMRN_2703"/>
<dbReference type="Proteomes" id="UP000264693">
    <property type="component" value="Chromosome"/>
</dbReference>
<reference evidence="1 4" key="3">
    <citation type="submission" date="2018-08" db="EMBL/GenBank/DDBJ databases">
        <title>Complete genome of the Arcobacter marinus type strain JCM 15502.</title>
        <authorList>
            <person name="Miller W.G."/>
            <person name="Yee E."/>
            <person name="Huynh S."/>
            <person name="Parker C.T."/>
        </authorList>
    </citation>
    <scope>NUCLEOTIDE SEQUENCE [LARGE SCALE GENOMIC DNA]</scope>
    <source>
        <strain evidence="1 4">JCM 15502</strain>
    </source>
</reference>
<evidence type="ECO:0000313" key="3">
    <source>
        <dbReference type="Proteomes" id="UP000224740"/>
    </source>
</evidence>
<accession>A0A347TP73</accession>
<dbReference type="RefSeq" id="WP_099309882.1">
    <property type="nucleotide sequence ID" value="NZ_CP032101.1"/>
</dbReference>
<keyword evidence="2" id="KW-0378">Hydrolase</keyword>
<protein>
    <submittedName>
        <fullName evidence="2">HNH endonuclease</fullName>
    </submittedName>
</protein>
<keyword evidence="3" id="KW-1185">Reference proteome</keyword>
<dbReference type="Proteomes" id="UP000224740">
    <property type="component" value="Unassembled WGS sequence"/>
</dbReference>